<dbReference type="Proteomes" id="UP001209755">
    <property type="component" value="Unassembled WGS sequence"/>
</dbReference>
<sequence>MILQKAFRILLLHIKKNIFLWASTTVIGFFASLITIYQYFIEDEISTICRVRLETQKLNYAFSNIKKNFIRAEASYDEFDNVFRANIEFNENITFGKGGQIFRDTQRKFAVQNAARKLINTLTALQKEGSSYIASVNFMGGADGTGGNEDFSRKLDIGDLIIAARTPTINGNPTEETLTFQSGQSINNIKLALVRAAFVSDIFLKEVNDIGQHIVFSDLYTAKTYTLIGAKYRYGRIDMKINWEDKAKILPYLPISIETVCNITN</sequence>
<keyword evidence="3" id="KW-1185">Reference proteome</keyword>
<keyword evidence="1" id="KW-0472">Membrane</keyword>
<keyword evidence="1" id="KW-1133">Transmembrane helix</keyword>
<comment type="caution">
    <text evidence="2">The sequence shown here is derived from an EMBL/GenBank/DDBJ whole genome shotgun (WGS) entry which is preliminary data.</text>
</comment>
<dbReference type="EMBL" id="JAOQNS010000017">
    <property type="protein sequence ID" value="MCW2310031.1"/>
    <property type="molecule type" value="Genomic_DNA"/>
</dbReference>
<accession>A0ABT3HHZ2</accession>
<keyword evidence="1" id="KW-0812">Transmembrane</keyword>
<dbReference type="RefSeq" id="WP_264603606.1">
    <property type="nucleotide sequence ID" value="NZ_JAOQNS010000017.1"/>
</dbReference>
<proteinExistence type="predicted"/>
<reference evidence="3" key="1">
    <citation type="submission" date="2023-07" db="EMBL/GenBank/DDBJ databases">
        <title>Genome sequencing of Purple Non-Sulfur Bacteria from various extreme environments.</title>
        <authorList>
            <person name="Mayer M."/>
        </authorList>
    </citation>
    <scope>NUCLEOTIDE SEQUENCE [LARGE SCALE GENOMIC DNA]</scope>
    <source>
        <strain evidence="3">DSM 17935</strain>
    </source>
</reference>
<evidence type="ECO:0000313" key="3">
    <source>
        <dbReference type="Proteomes" id="UP001209755"/>
    </source>
</evidence>
<gene>
    <name evidence="2" type="ORF">M2319_004396</name>
</gene>
<evidence type="ECO:0008006" key="4">
    <source>
        <dbReference type="Google" id="ProtNLM"/>
    </source>
</evidence>
<feature type="transmembrane region" description="Helical" evidence="1">
    <location>
        <begin position="18"/>
        <end position="40"/>
    </location>
</feature>
<protein>
    <recommendedName>
        <fullName evidence="4">MacB-like periplasmic core domain-containing protein</fullName>
    </recommendedName>
</protein>
<organism evidence="2 3">
    <name type="scientific">Rhodobium gokarnense</name>
    <dbReference type="NCBI Taxonomy" id="364296"/>
    <lineage>
        <taxon>Bacteria</taxon>
        <taxon>Pseudomonadati</taxon>
        <taxon>Pseudomonadota</taxon>
        <taxon>Alphaproteobacteria</taxon>
        <taxon>Hyphomicrobiales</taxon>
        <taxon>Rhodobiaceae</taxon>
        <taxon>Rhodobium</taxon>
    </lineage>
</organism>
<evidence type="ECO:0000313" key="2">
    <source>
        <dbReference type="EMBL" id="MCW2310031.1"/>
    </source>
</evidence>
<name>A0ABT3HHZ2_9HYPH</name>
<evidence type="ECO:0000256" key="1">
    <source>
        <dbReference type="SAM" id="Phobius"/>
    </source>
</evidence>